<dbReference type="InterPro" id="IPR007502">
    <property type="entry name" value="Helicase-assoc_dom"/>
</dbReference>
<dbReference type="SMART" id="SM00490">
    <property type="entry name" value="HELICc"/>
    <property type="match status" value="1"/>
</dbReference>
<evidence type="ECO:0000256" key="5">
    <source>
        <dbReference type="ARBA" id="ARBA00022840"/>
    </source>
</evidence>
<dbReference type="Pfam" id="PF07717">
    <property type="entry name" value="OB_NTP_bind"/>
    <property type="match status" value="1"/>
</dbReference>
<dbReference type="Proteomes" id="UP001304895">
    <property type="component" value="Unassembled WGS sequence"/>
</dbReference>
<keyword evidence="4" id="KW-0347">Helicase</keyword>
<feature type="domain" description="Helicase C-terminal" evidence="10">
    <location>
        <begin position="725"/>
        <end position="908"/>
    </location>
</feature>
<dbReference type="InterPro" id="IPR027417">
    <property type="entry name" value="P-loop_NTPase"/>
</dbReference>
<dbReference type="AlphaFoldDB" id="A0AAN6UGW4"/>
<dbReference type="GO" id="GO:0003724">
    <property type="term" value="F:RNA helicase activity"/>
    <property type="evidence" value="ECO:0007669"/>
    <property type="project" value="UniProtKB-EC"/>
</dbReference>
<feature type="compositionally biased region" description="Polar residues" evidence="8">
    <location>
        <begin position="59"/>
        <end position="70"/>
    </location>
</feature>
<dbReference type="InterPro" id="IPR048333">
    <property type="entry name" value="HA2_WH"/>
</dbReference>
<evidence type="ECO:0000256" key="6">
    <source>
        <dbReference type="ARBA" id="ARBA00047984"/>
    </source>
</evidence>
<feature type="coiled-coil region" evidence="7">
    <location>
        <begin position="386"/>
        <end position="413"/>
    </location>
</feature>
<dbReference type="GO" id="GO:0016787">
    <property type="term" value="F:hydrolase activity"/>
    <property type="evidence" value="ECO:0007669"/>
    <property type="project" value="UniProtKB-KW"/>
</dbReference>
<evidence type="ECO:0000313" key="11">
    <source>
        <dbReference type="EMBL" id="KAK4132505.1"/>
    </source>
</evidence>
<name>A0AAN6UGW4_9PEZI</name>
<evidence type="ECO:0000256" key="2">
    <source>
        <dbReference type="ARBA" id="ARBA00022741"/>
    </source>
</evidence>
<dbReference type="Gene3D" id="3.40.50.300">
    <property type="entry name" value="P-loop containing nucleotide triphosphate hydrolases"/>
    <property type="match status" value="2"/>
</dbReference>
<dbReference type="InterPro" id="IPR001650">
    <property type="entry name" value="Helicase_C-like"/>
</dbReference>
<dbReference type="FunFam" id="3.40.50.300:FF:000145">
    <property type="entry name" value="probable ATP-dependent RNA helicase DHX40"/>
    <property type="match status" value="1"/>
</dbReference>
<dbReference type="PROSITE" id="PS00690">
    <property type="entry name" value="DEAH_ATP_HELICASE"/>
    <property type="match status" value="1"/>
</dbReference>
<dbReference type="InterPro" id="IPR014001">
    <property type="entry name" value="Helicase_ATP-bd"/>
</dbReference>
<organism evidence="11 12">
    <name type="scientific">Trichocladium antarcticum</name>
    <dbReference type="NCBI Taxonomy" id="1450529"/>
    <lineage>
        <taxon>Eukaryota</taxon>
        <taxon>Fungi</taxon>
        <taxon>Dikarya</taxon>
        <taxon>Ascomycota</taxon>
        <taxon>Pezizomycotina</taxon>
        <taxon>Sordariomycetes</taxon>
        <taxon>Sordariomycetidae</taxon>
        <taxon>Sordariales</taxon>
        <taxon>Chaetomiaceae</taxon>
        <taxon>Trichocladium</taxon>
    </lineage>
</organism>
<dbReference type="CDD" id="cd17917">
    <property type="entry name" value="DEXHc_RHA-like"/>
    <property type="match status" value="1"/>
</dbReference>
<dbReference type="PROSITE" id="PS51194">
    <property type="entry name" value="HELICASE_CTER"/>
    <property type="match status" value="1"/>
</dbReference>
<keyword evidence="12" id="KW-1185">Reference proteome</keyword>
<accession>A0AAN6UGW4</accession>
<keyword evidence="2" id="KW-0547">Nucleotide-binding</keyword>
<evidence type="ECO:0000259" key="10">
    <source>
        <dbReference type="PROSITE" id="PS51194"/>
    </source>
</evidence>
<dbReference type="Pfam" id="PF04408">
    <property type="entry name" value="WHD_HA2"/>
    <property type="match status" value="1"/>
</dbReference>
<dbReference type="GO" id="GO:0005730">
    <property type="term" value="C:nucleolus"/>
    <property type="evidence" value="ECO:0007669"/>
    <property type="project" value="TreeGrafter"/>
</dbReference>
<dbReference type="SMART" id="SM00487">
    <property type="entry name" value="DEXDc"/>
    <property type="match status" value="1"/>
</dbReference>
<keyword evidence="7" id="KW-0175">Coiled coil</keyword>
<dbReference type="GO" id="GO:1990904">
    <property type="term" value="C:ribonucleoprotein complex"/>
    <property type="evidence" value="ECO:0007669"/>
    <property type="project" value="UniProtKB-ARBA"/>
</dbReference>
<keyword evidence="3 11" id="KW-0378">Hydrolase</keyword>
<protein>
    <recommendedName>
        <fullName evidence="1">RNA helicase</fullName>
        <ecNumber evidence="1">3.6.4.13</ecNumber>
    </recommendedName>
</protein>
<comment type="caution">
    <text evidence="11">The sequence shown here is derived from an EMBL/GenBank/DDBJ whole genome shotgun (WGS) entry which is preliminary data.</text>
</comment>
<dbReference type="Pfam" id="PF00271">
    <property type="entry name" value="Helicase_C"/>
    <property type="match status" value="1"/>
</dbReference>
<evidence type="ECO:0000256" key="8">
    <source>
        <dbReference type="SAM" id="MobiDB-lite"/>
    </source>
</evidence>
<evidence type="ECO:0000313" key="12">
    <source>
        <dbReference type="Proteomes" id="UP001304895"/>
    </source>
</evidence>
<dbReference type="GO" id="GO:0045943">
    <property type="term" value="P:positive regulation of transcription by RNA polymerase I"/>
    <property type="evidence" value="ECO:0007669"/>
    <property type="project" value="TreeGrafter"/>
</dbReference>
<keyword evidence="5" id="KW-0067">ATP-binding</keyword>
<dbReference type="Pfam" id="PF21010">
    <property type="entry name" value="HA2_C"/>
    <property type="match status" value="1"/>
</dbReference>
<feature type="compositionally biased region" description="Polar residues" evidence="8">
    <location>
        <begin position="109"/>
        <end position="129"/>
    </location>
</feature>
<dbReference type="InterPro" id="IPR002464">
    <property type="entry name" value="DNA/RNA_helicase_DEAH_CS"/>
</dbReference>
<feature type="compositionally biased region" description="Polar residues" evidence="8">
    <location>
        <begin position="20"/>
        <end position="29"/>
    </location>
</feature>
<dbReference type="PANTHER" id="PTHR18934">
    <property type="entry name" value="ATP-DEPENDENT RNA HELICASE"/>
    <property type="match status" value="1"/>
</dbReference>
<feature type="region of interest" description="Disordered" evidence="8">
    <location>
        <begin position="1"/>
        <end position="194"/>
    </location>
</feature>
<reference evidence="11" key="2">
    <citation type="submission" date="2023-05" db="EMBL/GenBank/DDBJ databases">
        <authorList>
            <consortium name="Lawrence Berkeley National Laboratory"/>
            <person name="Steindorff A."/>
            <person name="Hensen N."/>
            <person name="Bonometti L."/>
            <person name="Westerberg I."/>
            <person name="Brannstrom I.O."/>
            <person name="Guillou S."/>
            <person name="Cros-Aarteil S."/>
            <person name="Calhoun S."/>
            <person name="Haridas S."/>
            <person name="Kuo A."/>
            <person name="Mondo S."/>
            <person name="Pangilinan J."/>
            <person name="Riley R."/>
            <person name="Labutti K."/>
            <person name="Andreopoulos B."/>
            <person name="Lipzen A."/>
            <person name="Chen C."/>
            <person name="Yanf M."/>
            <person name="Daum C."/>
            <person name="Ng V."/>
            <person name="Clum A."/>
            <person name="Ohm R."/>
            <person name="Martin F."/>
            <person name="Silar P."/>
            <person name="Natvig D."/>
            <person name="Lalanne C."/>
            <person name="Gautier V."/>
            <person name="Ament-Velasquez S.L."/>
            <person name="Kruys A."/>
            <person name="Hutchinson M.I."/>
            <person name="Powell A.J."/>
            <person name="Barry K."/>
            <person name="Miller A.N."/>
            <person name="Grigoriev I.V."/>
            <person name="Debuchy R."/>
            <person name="Gladieux P."/>
            <person name="Thoren M.H."/>
            <person name="Johannesson H."/>
        </authorList>
    </citation>
    <scope>NUCLEOTIDE SEQUENCE</scope>
    <source>
        <strain evidence="11">CBS 123565</strain>
    </source>
</reference>
<feature type="compositionally biased region" description="Low complexity" evidence="8">
    <location>
        <begin position="39"/>
        <end position="48"/>
    </location>
</feature>
<dbReference type="PROSITE" id="PS51192">
    <property type="entry name" value="HELICASE_ATP_BIND_1"/>
    <property type="match status" value="1"/>
</dbReference>
<sequence length="1167" mass="128166">MGRFKALFKKEKPAPDPNPYAQQQPQSSVAQDSPPPQYQQPYGQQQPADQPPTYPGNRDYNQPQGLSPGQRTGAPPGQGASRTGAFESNKAGSPGPPQYSPGGPATHPPTRSSPNYAPQSQKPQTNTGYPTEKTGALDGFGGNRFGNPAAPQYSAQRPGGYGSLDTPGEGLFANRPPKQTTTASYPQAGVSNGADGYAEEREMTQEEMEQAAYDETVGQITEVLKASKGSSSRSVALIREAKEKAAMGNSILFRQGDELDHVEDQMIATGSHARKGQHQMEILRKAPKMTSFASNSNTGIQAQERRKMAMDRDREIELEAIARQRDVERREVYNVASKPVHGQPKALLGGRARNPNIFDLEENEEQGELNDSIEDDLQEISNGIPLIQQELNIQAAELRRQNLQLDRITAKHEATGDVIRIGNKVISLEGYLTKKPREKSAAPEPDGNGASQDAAIQDTTQSAASSSLATPPVGNPEYFATRQALPLWARQDDIRSILRQKDVLVLVGETGSGKSTQVPQFLYREKWCQRRRVKVETDSGMQEIGVGGMIAITQPRRVAATTLAHRVSREAGTPLTGQTGGGGGGGGGGPAAKGLVGYSVRFDHRVPPGTRIKYLTEGMLLQELLRDPHLKQYSAIVVDEIHERSVDVDLLSGFLKQILLGDRAGRGGIPLKVVIMSATANVEKIRGFFSHTSPRSSVEYMQIEGRQFPVDIVHTPKPVPDIQETLIKTIFKLHTEEALSDKHGRKDILAFLTGQEEIETAQRLIEEYASTLGPKLPKVRVFPLFGQLSMEAQHEAFQPIKGGSTRKIVLSTNIAETSVTVPGVRYVIDCGKAKVKQFRPRLGMESLLAKPVSKSSAIQRAGRAGREGPGKCFRLYTEETYETLQKTDLPEMLRTDILSAILTMKARGIDDVLSFPLMDPPELESVEKALLHLHILGALADDGTITDIGRKMVQFPVTPPYARVLVAAADPRYDCLLEAIDIISCITAGEDIFLQLRTEEAREEVEEYRKELSRREGDLLTYLTTMQLYAAENADRIRWCKDRKINIRNMKQAISIRKQLRGLCVRQGMMEQPAADPQPFRPASPELAGVILRCFLKGFALKTAILVPDGSYVTSHGKHVVAIHPASVLHGQKKEAIMFLEYVYTQKNYAKKVSAIQAVWIAEALQE</sequence>
<dbReference type="PANTHER" id="PTHR18934:SF118">
    <property type="entry name" value="ATP-DEPENDENT RNA HELICASE DHX33"/>
    <property type="match status" value="1"/>
</dbReference>
<feature type="domain" description="Helicase ATP-binding" evidence="9">
    <location>
        <begin position="495"/>
        <end position="698"/>
    </location>
</feature>
<dbReference type="InterPro" id="IPR011709">
    <property type="entry name" value="DEAD-box_helicase_OB_fold"/>
</dbReference>
<proteinExistence type="predicted"/>
<evidence type="ECO:0000256" key="1">
    <source>
        <dbReference type="ARBA" id="ARBA00012552"/>
    </source>
</evidence>
<dbReference type="SMART" id="SM00847">
    <property type="entry name" value="HA2"/>
    <property type="match status" value="1"/>
</dbReference>
<evidence type="ECO:0000256" key="7">
    <source>
        <dbReference type="SAM" id="Coils"/>
    </source>
</evidence>
<reference evidence="11" key="1">
    <citation type="journal article" date="2023" name="Mol. Phylogenet. Evol.">
        <title>Genome-scale phylogeny and comparative genomics of the fungal order Sordariales.</title>
        <authorList>
            <person name="Hensen N."/>
            <person name="Bonometti L."/>
            <person name="Westerberg I."/>
            <person name="Brannstrom I.O."/>
            <person name="Guillou S."/>
            <person name="Cros-Aarteil S."/>
            <person name="Calhoun S."/>
            <person name="Haridas S."/>
            <person name="Kuo A."/>
            <person name="Mondo S."/>
            <person name="Pangilinan J."/>
            <person name="Riley R."/>
            <person name="LaButti K."/>
            <person name="Andreopoulos B."/>
            <person name="Lipzen A."/>
            <person name="Chen C."/>
            <person name="Yan M."/>
            <person name="Daum C."/>
            <person name="Ng V."/>
            <person name="Clum A."/>
            <person name="Steindorff A."/>
            <person name="Ohm R.A."/>
            <person name="Martin F."/>
            <person name="Silar P."/>
            <person name="Natvig D.O."/>
            <person name="Lalanne C."/>
            <person name="Gautier V."/>
            <person name="Ament-Velasquez S.L."/>
            <person name="Kruys A."/>
            <person name="Hutchinson M.I."/>
            <person name="Powell A.J."/>
            <person name="Barry K."/>
            <person name="Miller A.N."/>
            <person name="Grigoriev I.V."/>
            <person name="Debuchy R."/>
            <person name="Gladieux P."/>
            <person name="Hiltunen Thoren M."/>
            <person name="Johannesson H."/>
        </authorList>
    </citation>
    <scope>NUCLEOTIDE SEQUENCE</scope>
    <source>
        <strain evidence="11">CBS 123565</strain>
    </source>
</reference>
<dbReference type="SUPFAM" id="SSF52540">
    <property type="entry name" value="P-loop containing nucleoside triphosphate hydrolases"/>
    <property type="match status" value="1"/>
</dbReference>
<gene>
    <name evidence="11" type="ORF">BT67DRAFT_450937</name>
</gene>
<dbReference type="EMBL" id="MU853417">
    <property type="protein sequence ID" value="KAK4132505.1"/>
    <property type="molecule type" value="Genomic_DNA"/>
</dbReference>
<dbReference type="GO" id="GO:0003725">
    <property type="term" value="F:double-stranded RNA binding"/>
    <property type="evidence" value="ECO:0007669"/>
    <property type="project" value="TreeGrafter"/>
</dbReference>
<evidence type="ECO:0000256" key="3">
    <source>
        <dbReference type="ARBA" id="ARBA00022801"/>
    </source>
</evidence>
<dbReference type="GO" id="GO:0005524">
    <property type="term" value="F:ATP binding"/>
    <property type="evidence" value="ECO:0007669"/>
    <property type="project" value="UniProtKB-KW"/>
</dbReference>
<dbReference type="EC" id="3.6.4.13" evidence="1"/>
<comment type="catalytic activity">
    <reaction evidence="6">
        <text>ATP + H2O = ADP + phosphate + H(+)</text>
        <dbReference type="Rhea" id="RHEA:13065"/>
        <dbReference type="ChEBI" id="CHEBI:15377"/>
        <dbReference type="ChEBI" id="CHEBI:15378"/>
        <dbReference type="ChEBI" id="CHEBI:30616"/>
        <dbReference type="ChEBI" id="CHEBI:43474"/>
        <dbReference type="ChEBI" id="CHEBI:456216"/>
        <dbReference type="EC" id="3.6.4.13"/>
    </reaction>
</comment>
<evidence type="ECO:0000259" key="9">
    <source>
        <dbReference type="PROSITE" id="PS51192"/>
    </source>
</evidence>
<dbReference type="Gene3D" id="1.20.120.1080">
    <property type="match status" value="1"/>
</dbReference>
<dbReference type="CDD" id="cd18791">
    <property type="entry name" value="SF2_C_RHA"/>
    <property type="match status" value="1"/>
</dbReference>
<evidence type="ECO:0000256" key="4">
    <source>
        <dbReference type="ARBA" id="ARBA00022806"/>
    </source>
</evidence>